<feature type="transmembrane region" description="Helical" evidence="1">
    <location>
        <begin position="141"/>
        <end position="157"/>
    </location>
</feature>
<feature type="transmembrane region" description="Helical" evidence="1">
    <location>
        <begin position="109"/>
        <end position="129"/>
    </location>
</feature>
<protein>
    <submittedName>
        <fullName evidence="2">Uncharacterized protein</fullName>
    </submittedName>
</protein>
<name>A0ABT6NGK8_9FIRM</name>
<comment type="caution">
    <text evidence="2">The sequence shown here is derived from an EMBL/GenBank/DDBJ whole genome shotgun (WGS) entry which is preliminary data.</text>
</comment>
<evidence type="ECO:0000313" key="3">
    <source>
        <dbReference type="Proteomes" id="UP001158045"/>
    </source>
</evidence>
<sequence length="489" mass="56641">MFTLFINLLLFALLYFIYLILKSKAYQSNDNSSINQDNEILIFPLALYIYFLLASMQFQMLSDSGITFLGLSNLSHLKFIPFEDWFLQYDYSRFMAHVYADYNTLPTSIITPLLQNLGFHIAYLIPIAFALKSIYHSWKKTILIFFPITLLVGLQSYELNIGMIIVAGFTSYIIGSLLSNIVSLLINKKENLKSKLNFLSIYAVLLVSLAIFLSNTTILNQQSNRIQTINFTDQETFTTFDDQISLRPIDYKKEDNKTLDIKLSVSPLPTLSLPYNYHLQSITYRFETDGVPLLIGGAFIEQPNDQKIEDHTSSIYLSNIEYNSRFRLKNIYPVKFYGIDSISYYSKDPLLLNQLEVLDANWSHDMYDYYQITYQVPVLDQQEVIWHVNVTYDNPLLKETATESNTAAFYNDENSPTLYSYYDAPILISEDTAYKTYKLKCYFYQYGHGAFSKEEIKGIKTNSRDVQIDLSPETKSEEPIWVIEADTLE</sequence>
<dbReference type="RefSeq" id="WP_281095463.1">
    <property type="nucleotide sequence ID" value="NZ_JARYZI010000013.1"/>
</dbReference>
<gene>
    <name evidence="2" type="ORF">QE109_15510</name>
</gene>
<accession>A0ABT6NGK8</accession>
<proteinExistence type="predicted"/>
<evidence type="ECO:0000313" key="2">
    <source>
        <dbReference type="EMBL" id="MDH8679566.1"/>
    </source>
</evidence>
<feature type="transmembrane region" description="Helical" evidence="1">
    <location>
        <begin position="198"/>
        <end position="219"/>
    </location>
</feature>
<keyword evidence="1" id="KW-0812">Transmembrane</keyword>
<keyword evidence="1" id="KW-1133">Transmembrane helix</keyword>
<feature type="transmembrane region" description="Helical" evidence="1">
    <location>
        <begin position="6"/>
        <end position="21"/>
    </location>
</feature>
<keyword evidence="1" id="KW-0472">Membrane</keyword>
<keyword evidence="3" id="KW-1185">Reference proteome</keyword>
<evidence type="ECO:0000256" key="1">
    <source>
        <dbReference type="SAM" id="Phobius"/>
    </source>
</evidence>
<dbReference type="Proteomes" id="UP001158045">
    <property type="component" value="Unassembled WGS sequence"/>
</dbReference>
<feature type="transmembrane region" description="Helical" evidence="1">
    <location>
        <begin position="163"/>
        <end position="186"/>
    </location>
</feature>
<organism evidence="2 3">
    <name type="scientific">Fusibacter bizertensis</name>
    <dbReference type="NCBI Taxonomy" id="1488331"/>
    <lineage>
        <taxon>Bacteria</taxon>
        <taxon>Bacillati</taxon>
        <taxon>Bacillota</taxon>
        <taxon>Clostridia</taxon>
        <taxon>Eubacteriales</taxon>
        <taxon>Eubacteriales Family XII. Incertae Sedis</taxon>
        <taxon>Fusibacter</taxon>
    </lineage>
</organism>
<dbReference type="EMBL" id="JARYZI010000013">
    <property type="protein sequence ID" value="MDH8679566.1"/>
    <property type="molecule type" value="Genomic_DNA"/>
</dbReference>
<feature type="transmembrane region" description="Helical" evidence="1">
    <location>
        <begin position="41"/>
        <end position="61"/>
    </location>
</feature>
<reference evidence="2 3" key="1">
    <citation type="submission" date="2023-04" db="EMBL/GenBank/DDBJ databases">
        <title>Fusibacter bizertensis strain WBS, isolated from littoral bottom sediments of the Arctic seas - biochemical and genomic analysis.</title>
        <authorList>
            <person name="Brioukhanov A.L."/>
        </authorList>
    </citation>
    <scope>NUCLEOTIDE SEQUENCE [LARGE SCALE GENOMIC DNA]</scope>
    <source>
        <strain evidence="2 3">WBS</strain>
    </source>
</reference>